<dbReference type="Proteomes" id="UP001107558">
    <property type="component" value="Chromosome 3"/>
</dbReference>
<feature type="compositionally biased region" description="Basic and acidic residues" evidence="2">
    <location>
        <begin position="86"/>
        <end position="103"/>
    </location>
</feature>
<accession>A0A9J6BSY8</accession>
<protein>
    <submittedName>
        <fullName evidence="3">Uncharacterized protein</fullName>
    </submittedName>
</protein>
<feature type="region of interest" description="Disordered" evidence="2">
    <location>
        <begin position="86"/>
        <end position="106"/>
    </location>
</feature>
<dbReference type="EMBL" id="JADBJN010000003">
    <property type="protein sequence ID" value="KAG5672850.1"/>
    <property type="molecule type" value="Genomic_DNA"/>
</dbReference>
<dbReference type="Gene3D" id="3.90.70.120">
    <property type="match status" value="3"/>
</dbReference>
<name>A0A9J6BSY8_POLVA</name>
<feature type="coiled-coil region" evidence="1">
    <location>
        <begin position="1142"/>
        <end position="1169"/>
    </location>
</feature>
<gene>
    <name evidence="3" type="ORF">PVAND_002939</name>
</gene>
<sequence>MPRKLIPLTEDLQNEESISKLKSWESHVSMPLGEHSVVRKKSNKILSMISQWSASKKNEKPKKSENLEVFNTKKVSKEAAYKKAEEPKDNVEIKKNKKKENETKVPQAKPEIIKISNKINYEQGKNISIESFKPSNENYDDDLKPCPPSRSPSLILPQVPTKNYFNLIKPKTGIILNSDDESKSCEKFTFDPREKQKLIDGKPVKVFKRGEEFFVKINDELNDEEKSHETLKIREVATCRPAINVKVPQLNLLMPLRKVSTFQMTLGKPITIRLGSHNIMNDLKTKDLNGNHATDAIIVAHAMSHFKHPANWTERDIDQILMMGAELYNATKDVKLDRLIDCTKGFTYKENFIQVKISEPVIIGKILTLSDRSMDLFNGLRKYFYVYRQGIFESMKTTLYIVHEDGVFCVFDPRGRNEECERDDNREAALMVLMSVDNVYHLILNMSKINTKAPFKISNVKMTKYISKKLVKDEFMASCGEKKLRSADYGILNDDIAVLVGNLSLNSSVFDMIRNRHGFGLTTCVMAMIYAKIDPAISWCKTTLDNVLHFGYKLHSDCLNGEKAMRSIQLTEIPSKFYVSDSYCVQIAIAAYIQRTKMTTTRFLFNNPITTALIESLKVFKCLILEVDNYSFAVWRSETADTFFFFDPYQKNLNGQIDHYDGAAVLLMFNTIDHLCENVITRLLAAPRFAASELKLHGMKIIELKKLNKKQLKNRPKFRLASNKCIRPFTADDAKLFQDVPSTIDSIVPELTKEQQTKLFEEKLKKSKCQEATDLNSPSLVCFKMRAYEEIMASLEKKLSVMKHQEVSNETMEIMREIYSEILLKIDENDKMDGGKSKVNLLQSESTCGELMGIAERVLLKTDLNCLEKERKKLLKKLENPSEETIDIINDEELTLSKEKLVKSHYQELPDMTQIIRGTKSIYALPLDPNIFNYENYSVLIGISAILTSTKYSIATWSPEIIDYILGCGQIMASALKLTHRMSFYTADEHNLPKIHINDKFYDLKMTAIANGEFNQLENYLNEILPDIDRILIVTTCGSIAVFKHKNFYYLFEYATCNMVGYRIRNDDFGSSCAMRFDNLHALVRRIHANHSDVMETQKFLIYRVIITDTETSSDKRSFIPFTASQEKIIIDALRHNRMTKREEMIKKLKENDAKVREEKERLRSYRDETGAKDIPSDLLIHTDFDESQLPKDDDDYELDLSVYDRMTMTKNDDDMQRPLYDSNWNELRQIGYDINSKTIRGTFGYANRMSDNNKLQACHFASIYAIIYAIHHVFETMNYRCVDVILENGMRIFDSGINLESYANTKTLSQMIVDEMSYELKILEFYKKAVAVEKKTFIEFFTKEQCAVVESNNCKCMAIVKSNSNYHIFDPYDVNDMADDSENLEIENPIASWSLHENLESVVEYVKQRLLQPIMLHRILIISSKKLKSMPMSGYFLFNTPPMKSTIKTKTCEFVELSEDEKIEWITKTKVIPWSRLQHCNADGVKRYTSDSKFKEFDIEISKKLFSLWGNIHPNMKLFRAYAGKQHLACCVVTLIMSNMFNIDEWDAVLLDSICTHGHKYLIDMISKFDEEKQQLEVNDLSGSCRIQDFNFNVELDLVIFGKLYEENRKRFNLRRAFEYVFGEIKLPGVVLICNNRSLAIGNVKNETFFMYDSQSYGAPLFKSNQGTTYVLKCCCMKVLLACIILTLNVRQHNVKFHLYAVHSKLMTNEEENK</sequence>
<evidence type="ECO:0000313" key="3">
    <source>
        <dbReference type="EMBL" id="KAG5672850.1"/>
    </source>
</evidence>
<keyword evidence="4" id="KW-1185">Reference proteome</keyword>
<feature type="coiled-coil region" evidence="1">
    <location>
        <begin position="857"/>
        <end position="884"/>
    </location>
</feature>
<proteinExistence type="predicted"/>
<organism evidence="3 4">
    <name type="scientific">Polypedilum vanderplanki</name>
    <name type="common">Sleeping chironomid midge</name>
    <dbReference type="NCBI Taxonomy" id="319348"/>
    <lineage>
        <taxon>Eukaryota</taxon>
        <taxon>Metazoa</taxon>
        <taxon>Ecdysozoa</taxon>
        <taxon>Arthropoda</taxon>
        <taxon>Hexapoda</taxon>
        <taxon>Insecta</taxon>
        <taxon>Pterygota</taxon>
        <taxon>Neoptera</taxon>
        <taxon>Endopterygota</taxon>
        <taxon>Diptera</taxon>
        <taxon>Nematocera</taxon>
        <taxon>Chironomoidea</taxon>
        <taxon>Chironomidae</taxon>
        <taxon>Chironominae</taxon>
        <taxon>Polypedilum</taxon>
        <taxon>Polypedilum</taxon>
    </lineage>
</organism>
<evidence type="ECO:0000256" key="1">
    <source>
        <dbReference type="SAM" id="Coils"/>
    </source>
</evidence>
<reference evidence="3" key="1">
    <citation type="submission" date="2021-03" db="EMBL/GenBank/DDBJ databases">
        <title>Chromosome level genome of the anhydrobiotic midge Polypedilum vanderplanki.</title>
        <authorList>
            <person name="Yoshida Y."/>
            <person name="Kikawada T."/>
            <person name="Gusev O."/>
        </authorList>
    </citation>
    <scope>NUCLEOTIDE SEQUENCE</scope>
    <source>
        <strain evidence="3">NIAS01</strain>
        <tissue evidence="3">Whole body or cell culture</tissue>
    </source>
</reference>
<dbReference type="OrthoDB" id="8062037at2759"/>
<dbReference type="PANTHER" id="PTHR40552">
    <property type="entry name" value="AT05186P-RELATED"/>
    <property type="match status" value="1"/>
</dbReference>
<comment type="caution">
    <text evidence="3">The sequence shown here is derived from an EMBL/GenBank/DDBJ whole genome shotgun (WGS) entry which is preliminary data.</text>
</comment>
<evidence type="ECO:0000256" key="2">
    <source>
        <dbReference type="SAM" id="MobiDB-lite"/>
    </source>
</evidence>
<evidence type="ECO:0000313" key="4">
    <source>
        <dbReference type="Proteomes" id="UP001107558"/>
    </source>
</evidence>
<keyword evidence="1" id="KW-0175">Coiled coil</keyword>
<dbReference type="PANTHER" id="PTHR40552:SF6">
    <property type="entry name" value="FI09606P-RELATED"/>
    <property type="match status" value="1"/>
</dbReference>